<organism evidence="5 6">
    <name type="scientific">Ferrimonas aestuarii</name>
    <dbReference type="NCBI Taxonomy" id="2569539"/>
    <lineage>
        <taxon>Bacteria</taxon>
        <taxon>Pseudomonadati</taxon>
        <taxon>Pseudomonadota</taxon>
        <taxon>Gammaproteobacteria</taxon>
        <taxon>Alteromonadales</taxon>
        <taxon>Ferrimonadaceae</taxon>
        <taxon>Ferrimonas</taxon>
    </lineage>
</organism>
<dbReference type="Proteomes" id="UP000305675">
    <property type="component" value="Unassembled WGS sequence"/>
</dbReference>
<feature type="compositionally biased region" description="Basic and acidic residues" evidence="4">
    <location>
        <begin position="19"/>
        <end position="31"/>
    </location>
</feature>
<keyword evidence="6" id="KW-1185">Reference proteome</keyword>
<dbReference type="RefSeq" id="WP_136862922.1">
    <property type="nucleotide sequence ID" value="NZ_SWCJ01000004.1"/>
</dbReference>
<comment type="similarity">
    <text evidence="3">Belongs to the YihI family.</text>
</comment>
<comment type="function">
    <text evidence="3">A GTPase-activating protein (GAP) that modifies Der/EngA GTPase function. May play a role in ribosome biogenesis.</text>
</comment>
<evidence type="ECO:0000256" key="2">
    <source>
        <dbReference type="ARBA" id="ARBA00022517"/>
    </source>
</evidence>
<reference evidence="5 6" key="1">
    <citation type="submission" date="2019-04" db="EMBL/GenBank/DDBJ databases">
        <authorList>
            <person name="Hwang J.C."/>
        </authorList>
    </citation>
    <scope>NUCLEOTIDE SEQUENCE [LARGE SCALE GENOMIC DNA]</scope>
    <source>
        <strain evidence="5 6">IMCC35002</strain>
    </source>
</reference>
<name>A0A4U1BU67_9GAMM</name>
<comment type="subunit">
    <text evidence="3">Interacts with Der.</text>
</comment>
<sequence>MTRQKKSRKINSNGPRALSRTEKGNGVEGKRKSSKGKSAGSRQNEGKKAKQIQTGAKVVKDPRVGSKKPISLEVPVTKPTAEVAKPKKLAPEVELQQLEDNPRLLALLDRLEQGETLEAAEQQWLDTQLDRIEALMQQLGIEVEEEEEPQAKDAEVDLMEQFESGSDLLDQYKD</sequence>
<evidence type="ECO:0000313" key="5">
    <source>
        <dbReference type="EMBL" id="TKB56193.1"/>
    </source>
</evidence>
<evidence type="ECO:0000313" key="6">
    <source>
        <dbReference type="Proteomes" id="UP000305675"/>
    </source>
</evidence>
<dbReference type="GO" id="GO:0005096">
    <property type="term" value="F:GTPase activator activity"/>
    <property type="evidence" value="ECO:0007669"/>
    <property type="project" value="UniProtKB-KW"/>
</dbReference>
<dbReference type="NCBIfam" id="NF003560">
    <property type="entry name" value="PRK05244.1-1"/>
    <property type="match status" value="1"/>
</dbReference>
<feature type="region of interest" description="Disordered" evidence="4">
    <location>
        <begin position="1"/>
        <end position="73"/>
    </location>
</feature>
<proteinExistence type="inferred from homology"/>
<evidence type="ECO:0000256" key="4">
    <source>
        <dbReference type="SAM" id="MobiDB-lite"/>
    </source>
</evidence>
<dbReference type="GO" id="GO:0042254">
    <property type="term" value="P:ribosome biogenesis"/>
    <property type="evidence" value="ECO:0007669"/>
    <property type="project" value="UniProtKB-KW"/>
</dbReference>
<gene>
    <name evidence="3" type="primary">yihI</name>
    <name evidence="5" type="ORF">FCL42_08240</name>
</gene>
<dbReference type="Pfam" id="PF04220">
    <property type="entry name" value="YihI"/>
    <property type="match status" value="1"/>
</dbReference>
<keyword evidence="1 3" id="KW-0343">GTPase activation</keyword>
<dbReference type="InterPro" id="IPR007336">
    <property type="entry name" value="YihI"/>
</dbReference>
<dbReference type="OrthoDB" id="5677577at2"/>
<dbReference type="EMBL" id="SWCJ01000004">
    <property type="protein sequence ID" value="TKB56193.1"/>
    <property type="molecule type" value="Genomic_DNA"/>
</dbReference>
<dbReference type="AlphaFoldDB" id="A0A4U1BU67"/>
<dbReference type="HAMAP" id="MF_01058">
    <property type="entry name" value="GAP_YihI"/>
    <property type="match status" value="1"/>
</dbReference>
<evidence type="ECO:0000256" key="1">
    <source>
        <dbReference type="ARBA" id="ARBA00022468"/>
    </source>
</evidence>
<evidence type="ECO:0000256" key="3">
    <source>
        <dbReference type="HAMAP-Rule" id="MF_01058"/>
    </source>
</evidence>
<accession>A0A4U1BU67</accession>
<keyword evidence="2 3" id="KW-0690">Ribosome biogenesis</keyword>
<comment type="caution">
    <text evidence="5">The sequence shown here is derived from an EMBL/GenBank/DDBJ whole genome shotgun (WGS) entry which is preliminary data.</text>
</comment>
<protein>
    <recommendedName>
        <fullName evidence="3">Der GTPase-activating protein YihI</fullName>
    </recommendedName>
</protein>